<keyword evidence="2 4" id="KW-0238">DNA-binding</keyword>
<evidence type="ECO:0000256" key="3">
    <source>
        <dbReference type="ARBA" id="ARBA00023163"/>
    </source>
</evidence>
<dbReference type="Proteomes" id="UP001235064">
    <property type="component" value="Unassembled WGS sequence"/>
</dbReference>
<keyword evidence="7" id="KW-1185">Reference proteome</keyword>
<evidence type="ECO:0000256" key="4">
    <source>
        <dbReference type="PROSITE-ProRule" id="PRU00335"/>
    </source>
</evidence>
<evidence type="ECO:0000259" key="5">
    <source>
        <dbReference type="PROSITE" id="PS50977"/>
    </source>
</evidence>
<dbReference type="Gene3D" id="1.10.357.10">
    <property type="entry name" value="Tetracycline Repressor, domain 2"/>
    <property type="match status" value="1"/>
</dbReference>
<sequence>MPPKQGRATPLDRTAVLAEAVVLADEGGLAAISMRALAARLGVVPMALYKHVADRADLVGGMIDTVVQTYPTPDDDGWQARVRARALAARDAQEQHPWMRAAIDEAERPTLTTLAYMDAVAADFIDDGFSVDLTHYAMHALGHRIWGYSTEAFRSAPAGADDEAAAAMLAAQFPHVASIAMDTAMRNPAGACDERHEFAFGLDLLLDAFARLREAGWVSAVPDASLSRPASPST</sequence>
<dbReference type="InterPro" id="IPR004111">
    <property type="entry name" value="Repressor_TetR_C"/>
</dbReference>
<dbReference type="PROSITE" id="PS50977">
    <property type="entry name" value="HTH_TETR_2"/>
    <property type="match status" value="1"/>
</dbReference>
<dbReference type="Pfam" id="PF02909">
    <property type="entry name" value="TetR_C_1"/>
    <property type="match status" value="1"/>
</dbReference>
<evidence type="ECO:0000256" key="1">
    <source>
        <dbReference type="ARBA" id="ARBA00023015"/>
    </source>
</evidence>
<dbReference type="RefSeq" id="WP_286286456.1">
    <property type="nucleotide sequence ID" value="NZ_JASXSZ010000001.1"/>
</dbReference>
<comment type="caution">
    <text evidence="6">The sequence shown here is derived from an EMBL/GenBank/DDBJ whole genome shotgun (WGS) entry which is preliminary data.</text>
</comment>
<dbReference type="InterPro" id="IPR036271">
    <property type="entry name" value="Tet_transcr_reg_TetR-rel_C_sf"/>
</dbReference>
<feature type="domain" description="HTH tetR-type" evidence="5">
    <location>
        <begin position="10"/>
        <end position="70"/>
    </location>
</feature>
<dbReference type="SUPFAM" id="SSF48498">
    <property type="entry name" value="Tetracyclin repressor-like, C-terminal domain"/>
    <property type="match status" value="1"/>
</dbReference>
<protein>
    <submittedName>
        <fullName evidence="6">TetR/AcrR family transcriptional regulator C-terminal domain-containing protein</fullName>
    </submittedName>
</protein>
<dbReference type="Pfam" id="PF00440">
    <property type="entry name" value="TetR_N"/>
    <property type="match status" value="1"/>
</dbReference>
<proteinExistence type="predicted"/>
<dbReference type="EMBL" id="JASXSZ010000001">
    <property type="protein sequence ID" value="MDL9978235.1"/>
    <property type="molecule type" value="Genomic_DNA"/>
</dbReference>
<keyword evidence="1" id="KW-0805">Transcription regulation</keyword>
<evidence type="ECO:0000313" key="7">
    <source>
        <dbReference type="Proteomes" id="UP001235064"/>
    </source>
</evidence>
<reference evidence="6 7" key="1">
    <citation type="submission" date="2023-06" db="EMBL/GenBank/DDBJ databases">
        <title>Microbacterium sp. nov., isolated from a waste landfill.</title>
        <authorList>
            <person name="Wen W."/>
        </authorList>
    </citation>
    <scope>NUCLEOTIDE SEQUENCE [LARGE SCALE GENOMIC DNA]</scope>
    <source>
        <strain evidence="6 7">ASV49</strain>
    </source>
</reference>
<feature type="DNA-binding region" description="H-T-H motif" evidence="4">
    <location>
        <begin position="33"/>
        <end position="52"/>
    </location>
</feature>
<name>A0ABT7MUV6_9MICO</name>
<evidence type="ECO:0000313" key="6">
    <source>
        <dbReference type="EMBL" id="MDL9978235.1"/>
    </source>
</evidence>
<gene>
    <name evidence="6" type="ORF">QSV35_02715</name>
</gene>
<dbReference type="SUPFAM" id="SSF46689">
    <property type="entry name" value="Homeodomain-like"/>
    <property type="match status" value="1"/>
</dbReference>
<keyword evidence="3" id="KW-0804">Transcription</keyword>
<evidence type="ECO:0000256" key="2">
    <source>
        <dbReference type="ARBA" id="ARBA00023125"/>
    </source>
</evidence>
<dbReference type="InterPro" id="IPR009057">
    <property type="entry name" value="Homeodomain-like_sf"/>
</dbReference>
<accession>A0ABT7MUV6</accession>
<dbReference type="InterPro" id="IPR001647">
    <property type="entry name" value="HTH_TetR"/>
</dbReference>
<organism evidence="6 7">
    <name type="scientific">Microbacterium candidum</name>
    <dbReference type="NCBI Taxonomy" id="3041922"/>
    <lineage>
        <taxon>Bacteria</taxon>
        <taxon>Bacillati</taxon>
        <taxon>Actinomycetota</taxon>
        <taxon>Actinomycetes</taxon>
        <taxon>Micrococcales</taxon>
        <taxon>Microbacteriaceae</taxon>
        <taxon>Microbacterium</taxon>
    </lineage>
</organism>
<dbReference type="Gene3D" id="1.10.10.60">
    <property type="entry name" value="Homeodomain-like"/>
    <property type="match status" value="1"/>
</dbReference>